<feature type="transmembrane region" description="Helical" evidence="4">
    <location>
        <begin position="102"/>
        <end position="125"/>
    </location>
</feature>
<keyword evidence="3 4" id="KW-0472">Membrane</keyword>
<evidence type="ECO:0000256" key="4">
    <source>
        <dbReference type="SAM" id="Phobius"/>
    </source>
</evidence>
<dbReference type="SUPFAM" id="SSF103473">
    <property type="entry name" value="MFS general substrate transporter"/>
    <property type="match status" value="1"/>
</dbReference>
<keyword evidence="2 4" id="KW-1133">Transmembrane helix</keyword>
<dbReference type="InterPro" id="IPR036259">
    <property type="entry name" value="MFS_trans_sf"/>
</dbReference>
<feature type="transmembrane region" description="Helical" evidence="4">
    <location>
        <begin position="164"/>
        <end position="185"/>
    </location>
</feature>
<feature type="transmembrane region" description="Helical" evidence="4">
    <location>
        <begin position="366"/>
        <end position="384"/>
    </location>
</feature>
<feature type="transmembrane region" description="Helical" evidence="4">
    <location>
        <begin position="335"/>
        <end position="354"/>
    </location>
</feature>
<evidence type="ECO:0000256" key="1">
    <source>
        <dbReference type="ARBA" id="ARBA00022692"/>
    </source>
</evidence>
<evidence type="ECO:0000313" key="6">
    <source>
        <dbReference type="EMBL" id="NHQ86641.1"/>
    </source>
</evidence>
<feature type="transmembrane region" description="Helical" evidence="4">
    <location>
        <begin position="245"/>
        <end position="264"/>
    </location>
</feature>
<organism evidence="6 7">
    <name type="scientific">Iodobacter violaceini</name>
    <dbReference type="NCBI Taxonomy" id="3044271"/>
    <lineage>
        <taxon>Bacteria</taxon>
        <taxon>Pseudomonadati</taxon>
        <taxon>Pseudomonadota</taxon>
        <taxon>Betaproteobacteria</taxon>
        <taxon>Neisseriales</taxon>
        <taxon>Chitinibacteraceae</taxon>
        <taxon>Iodobacter</taxon>
    </lineage>
</organism>
<feature type="transmembrane region" description="Helical" evidence="4">
    <location>
        <begin position="276"/>
        <end position="293"/>
    </location>
</feature>
<reference evidence="6 7" key="1">
    <citation type="submission" date="2020-03" db="EMBL/GenBank/DDBJ databases">
        <title>Draft genome sequence of environmentally isolated violet-colored cultures.</title>
        <authorList>
            <person name="Wilson H.S."/>
        </authorList>
    </citation>
    <scope>NUCLEOTIDE SEQUENCE [LARGE SCALE GENOMIC DNA]</scope>
    <source>
        <strain evidence="6 7">HSC-16F04</strain>
    </source>
</reference>
<protein>
    <submittedName>
        <fullName evidence="6">YbfB/YjiJ family MFS transporter</fullName>
    </submittedName>
</protein>
<evidence type="ECO:0000313" key="7">
    <source>
        <dbReference type="Proteomes" id="UP000712570"/>
    </source>
</evidence>
<dbReference type="Pfam" id="PF06779">
    <property type="entry name" value="MFS_4"/>
    <property type="match status" value="1"/>
</dbReference>
<feature type="transmembrane region" description="Helical" evidence="4">
    <location>
        <begin position="48"/>
        <end position="68"/>
    </location>
</feature>
<sequence>MRNKAFNGLSLAGLSATFVGNGIGRFAYVALMPALIQAGWFSKSDASYLGVATLAGYLLGAPLAHYLTKMYSLRFLLRLAMLLCSMSYLACALQNTGLPWFYFWRTMAGVGGAMLMVLAAPAIVIQHKEAIRGKVSGIVFSGIGLGAMASGTLIPLLISQSVAAAWLGMGTICLLLTILTWEAWGQEAPAAAKAVAASLEPMSKKARLAACLVLLAYVLNAVGYLPHTLFWIDYIVRELKMPLAAGGFFWAVFGLGAAVGPLITGTLGDYFGFKRCLMACFLLKAAGVALPLFSSSPAALFLSSFLVGAFTPGIVAIISTYMLECVGAARHRKAWSAMTFSFAASQLLAGYFMAAASVNAASYRPLFLISAIALVFSALCIFLVNPRPEPSLELSLKGSH</sequence>
<evidence type="ECO:0000256" key="2">
    <source>
        <dbReference type="ARBA" id="ARBA00022989"/>
    </source>
</evidence>
<feature type="domain" description="Major facilitator superfamily (MFS) profile" evidence="5">
    <location>
        <begin position="1"/>
        <end position="389"/>
    </location>
</feature>
<dbReference type="PANTHER" id="PTHR23537:SF1">
    <property type="entry name" value="SUGAR TRANSPORTER"/>
    <property type="match status" value="1"/>
</dbReference>
<dbReference type="RefSeq" id="WP_166825786.1">
    <property type="nucleotide sequence ID" value="NZ_JAAOLX010000005.1"/>
</dbReference>
<feature type="transmembrane region" description="Helical" evidence="4">
    <location>
        <begin position="75"/>
        <end position="96"/>
    </location>
</feature>
<dbReference type="Proteomes" id="UP000712570">
    <property type="component" value="Unassembled WGS sequence"/>
</dbReference>
<dbReference type="InterPro" id="IPR010645">
    <property type="entry name" value="MFS_4"/>
</dbReference>
<feature type="transmembrane region" description="Helical" evidence="4">
    <location>
        <begin position="137"/>
        <end position="158"/>
    </location>
</feature>
<keyword evidence="1 4" id="KW-0812">Transmembrane</keyword>
<dbReference type="Gene3D" id="1.20.1250.20">
    <property type="entry name" value="MFS general substrate transporter like domains"/>
    <property type="match status" value="2"/>
</dbReference>
<gene>
    <name evidence="6" type="ORF">HA050_10990</name>
</gene>
<proteinExistence type="predicted"/>
<name>A0ABX0KZW5_9NEIS</name>
<dbReference type="InterPro" id="IPR020846">
    <property type="entry name" value="MFS_dom"/>
</dbReference>
<evidence type="ECO:0000256" key="3">
    <source>
        <dbReference type="ARBA" id="ARBA00023136"/>
    </source>
</evidence>
<dbReference type="EMBL" id="JAAOLX010000005">
    <property type="protein sequence ID" value="NHQ86641.1"/>
    <property type="molecule type" value="Genomic_DNA"/>
</dbReference>
<feature type="transmembrane region" description="Helical" evidence="4">
    <location>
        <begin position="206"/>
        <end position="225"/>
    </location>
</feature>
<feature type="transmembrane region" description="Helical" evidence="4">
    <location>
        <begin position="299"/>
        <end position="323"/>
    </location>
</feature>
<comment type="caution">
    <text evidence="6">The sequence shown here is derived from an EMBL/GenBank/DDBJ whole genome shotgun (WGS) entry which is preliminary data.</text>
</comment>
<keyword evidence="7" id="KW-1185">Reference proteome</keyword>
<dbReference type="PROSITE" id="PS50850">
    <property type="entry name" value="MFS"/>
    <property type="match status" value="1"/>
</dbReference>
<dbReference type="PANTHER" id="PTHR23537">
    <property type="match status" value="1"/>
</dbReference>
<accession>A0ABX0KZW5</accession>
<evidence type="ECO:0000259" key="5">
    <source>
        <dbReference type="PROSITE" id="PS50850"/>
    </source>
</evidence>